<keyword evidence="2" id="KW-1185">Reference proteome</keyword>
<evidence type="ECO:0000313" key="2">
    <source>
        <dbReference type="Proteomes" id="UP000187209"/>
    </source>
</evidence>
<comment type="caution">
    <text evidence="1">The sequence shown here is derived from an EMBL/GenBank/DDBJ whole genome shotgun (WGS) entry which is preliminary data.</text>
</comment>
<accession>A0A1R2D2Q3</accession>
<dbReference type="EMBL" id="MPUH01000010">
    <property type="protein sequence ID" value="OMJ95545.1"/>
    <property type="molecule type" value="Genomic_DNA"/>
</dbReference>
<name>A0A1R2D2Q3_9CILI</name>
<proteinExistence type="predicted"/>
<dbReference type="AlphaFoldDB" id="A0A1R2D2Q3"/>
<organism evidence="1 2">
    <name type="scientific">Stentor coeruleus</name>
    <dbReference type="NCBI Taxonomy" id="5963"/>
    <lineage>
        <taxon>Eukaryota</taxon>
        <taxon>Sar</taxon>
        <taxon>Alveolata</taxon>
        <taxon>Ciliophora</taxon>
        <taxon>Postciliodesmatophora</taxon>
        <taxon>Heterotrichea</taxon>
        <taxon>Heterotrichida</taxon>
        <taxon>Stentoridae</taxon>
        <taxon>Stentor</taxon>
    </lineage>
</organism>
<gene>
    <name evidence="1" type="ORF">SteCoe_950</name>
</gene>
<dbReference type="Proteomes" id="UP000187209">
    <property type="component" value="Unassembled WGS sequence"/>
</dbReference>
<reference evidence="1 2" key="1">
    <citation type="submission" date="2016-11" db="EMBL/GenBank/DDBJ databases">
        <title>The macronuclear genome of Stentor coeruleus: a giant cell with tiny introns.</title>
        <authorList>
            <person name="Slabodnick M."/>
            <person name="Ruby J.G."/>
            <person name="Reiff S.B."/>
            <person name="Swart E.C."/>
            <person name="Gosai S."/>
            <person name="Prabakaran S."/>
            <person name="Witkowska E."/>
            <person name="Larue G.E."/>
            <person name="Fisher S."/>
            <person name="Freeman R.M."/>
            <person name="Gunawardena J."/>
            <person name="Chu W."/>
            <person name="Stover N.A."/>
            <person name="Gregory B.D."/>
            <person name="Nowacki M."/>
            <person name="Derisi J."/>
            <person name="Roy S.W."/>
            <person name="Marshall W.F."/>
            <person name="Sood P."/>
        </authorList>
    </citation>
    <scope>NUCLEOTIDE SEQUENCE [LARGE SCALE GENOMIC DNA]</scope>
    <source>
        <strain evidence="1">WM001</strain>
    </source>
</reference>
<protein>
    <submittedName>
        <fullName evidence="1">Uncharacterized protein</fullName>
    </submittedName>
</protein>
<evidence type="ECO:0000313" key="1">
    <source>
        <dbReference type="EMBL" id="OMJ95545.1"/>
    </source>
</evidence>
<sequence length="289" mass="33164">MNKSTHFTTQNFLISIFSSLKPTQDGLLISDFLKFCKSRKILPDLLTLQELNLLLSKYLIFPSPSKTTLSLSEFSSLIQEMSDVAFKSYAAADRIGMMMTLLKKHIRTGNPDLETTSVPLIEKRPSLGSKTNRHCASSRSILKKPSEKGKVLKMASNRESKSILNSSGTDALLKTLRSYEKSLCNSILPTGKHTRASSLDQNVEAFIGRNINIGITDEDIVKRVKKNIEKLKKFEYAKKQKVQQKKKTHKCVDFINRRRKNMFTIGFLVRLLFKTWRKWAQDRRRTRMI</sequence>